<evidence type="ECO:0000259" key="1">
    <source>
        <dbReference type="Pfam" id="PF06283"/>
    </source>
</evidence>
<organism evidence="2">
    <name type="scientific">marine metagenome</name>
    <dbReference type="NCBI Taxonomy" id="408172"/>
    <lineage>
        <taxon>unclassified sequences</taxon>
        <taxon>metagenomes</taxon>
        <taxon>ecological metagenomes</taxon>
    </lineage>
</organism>
<dbReference type="PANTHER" id="PTHR40469">
    <property type="entry name" value="SECRETED GLYCOSYL HYDROLASE"/>
    <property type="match status" value="1"/>
</dbReference>
<sequence>MIKNRKYSLASTLWISCVLAVAGVALLGERAAAQQQPSKLLFLTHAGLYKHTSLGPAELAVTSWGQRAGFEVTTLQGYQQDAESLDLSIISADYLAQFDGVMMMTNGNLPLTDSQKSALINFVNDGGGFVGVHCAALTLYNTPEFGEMLGGYFRQAIQQNHVFVLNVEDTDHPATRMLGDSWPIVDELYLYGTAPWRADRPDENVDVLFGNQIPIGFSRDRVHVLLSIDTGKTDLEGLDGVQAGGDYPQAWYQDFGEGRSFYTSLGHRDDIWSNDPVFRAHVTGGIRWALGLEEG</sequence>
<dbReference type="AlphaFoldDB" id="A0A381PZU6"/>
<dbReference type="InterPro" id="IPR029010">
    <property type="entry name" value="ThuA-like"/>
</dbReference>
<dbReference type="PANTHER" id="PTHR40469:SF2">
    <property type="entry name" value="GALACTOSE-BINDING DOMAIN-LIKE SUPERFAMILY PROTEIN"/>
    <property type="match status" value="1"/>
</dbReference>
<dbReference type="Gene3D" id="3.40.50.880">
    <property type="match status" value="1"/>
</dbReference>
<reference evidence="2" key="1">
    <citation type="submission" date="2018-05" db="EMBL/GenBank/DDBJ databases">
        <authorList>
            <person name="Lanie J.A."/>
            <person name="Ng W.-L."/>
            <person name="Kazmierczak K.M."/>
            <person name="Andrzejewski T.M."/>
            <person name="Davidsen T.M."/>
            <person name="Wayne K.J."/>
            <person name="Tettelin H."/>
            <person name="Glass J.I."/>
            <person name="Rusch D."/>
            <person name="Podicherti R."/>
            <person name="Tsui H.-C.T."/>
            <person name="Winkler M.E."/>
        </authorList>
    </citation>
    <scope>NUCLEOTIDE SEQUENCE</scope>
</reference>
<dbReference type="PROSITE" id="PS51257">
    <property type="entry name" value="PROKAR_LIPOPROTEIN"/>
    <property type="match status" value="1"/>
</dbReference>
<accession>A0A381PZU6</accession>
<gene>
    <name evidence="2" type="ORF">METZ01_LOCUS23767</name>
</gene>
<protein>
    <recommendedName>
        <fullName evidence="1">ThuA-like domain-containing protein</fullName>
    </recommendedName>
</protein>
<feature type="domain" description="ThuA-like" evidence="1">
    <location>
        <begin position="40"/>
        <end position="289"/>
    </location>
</feature>
<dbReference type="Pfam" id="PF06283">
    <property type="entry name" value="ThuA"/>
    <property type="match status" value="1"/>
</dbReference>
<name>A0A381PZU6_9ZZZZ</name>
<dbReference type="SUPFAM" id="SSF52317">
    <property type="entry name" value="Class I glutamine amidotransferase-like"/>
    <property type="match status" value="1"/>
</dbReference>
<dbReference type="InterPro" id="IPR029062">
    <property type="entry name" value="Class_I_gatase-like"/>
</dbReference>
<evidence type="ECO:0000313" key="2">
    <source>
        <dbReference type="EMBL" id="SUZ70913.1"/>
    </source>
</evidence>
<dbReference type="EMBL" id="UINC01001105">
    <property type="protein sequence ID" value="SUZ70913.1"/>
    <property type="molecule type" value="Genomic_DNA"/>
</dbReference>
<proteinExistence type="predicted"/>